<sequence>MTPTPPGTAVSVCPLDSAGFTRRVDDLIAVHLAAMDYPTAYFDERRSLWLTNARQHQFTCEVAVAHPESADPDPADRTQRIVGVAFAFRGHRATWWYREVHRGLTAGGHSPRDAGALLRDYSEISEVHVHPRAQGLGIGRVMLTRLLERLTTPVALLSTPEVPDEANAAWHLYRRLGFTDVLRDFHFAGDDRGFGVLGVVTPAGRRLRDRTRRR</sequence>
<dbReference type="GO" id="GO:0016747">
    <property type="term" value="F:acyltransferase activity, transferring groups other than amino-acyl groups"/>
    <property type="evidence" value="ECO:0007669"/>
    <property type="project" value="InterPro"/>
</dbReference>
<dbReference type="EMBL" id="JACHWT010000001">
    <property type="protein sequence ID" value="MBB3115039.1"/>
    <property type="molecule type" value="Genomic_DNA"/>
</dbReference>
<dbReference type="AlphaFoldDB" id="A0A8H9Y5G2"/>
<dbReference type="CDD" id="cd04301">
    <property type="entry name" value="NAT_SF"/>
    <property type="match status" value="1"/>
</dbReference>
<reference evidence="2" key="1">
    <citation type="submission" date="2020-08" db="EMBL/GenBank/DDBJ databases">
        <title>Sequencing the genomes of 1000 actinobacteria strains.</title>
        <authorList>
            <person name="Klenk H.-P."/>
        </authorList>
    </citation>
    <scope>NUCLEOTIDE SEQUENCE</scope>
    <source>
        <strain evidence="2">DSM 20582</strain>
    </source>
</reference>
<evidence type="ECO:0000313" key="2">
    <source>
        <dbReference type="EMBL" id="MBB3115039.1"/>
    </source>
</evidence>
<evidence type="ECO:0000259" key="1">
    <source>
        <dbReference type="PROSITE" id="PS51186"/>
    </source>
</evidence>
<proteinExistence type="predicted"/>
<dbReference type="InterPro" id="IPR000182">
    <property type="entry name" value="GNAT_dom"/>
</dbReference>
<dbReference type="InterPro" id="IPR016181">
    <property type="entry name" value="Acyl_CoA_acyltransferase"/>
</dbReference>
<dbReference type="PROSITE" id="PS51186">
    <property type="entry name" value="GNAT"/>
    <property type="match status" value="1"/>
</dbReference>
<organism evidence="2 3">
    <name type="scientific">Corynebacterium bovis DSM 20582 = CIP 54.80</name>
    <dbReference type="NCBI Taxonomy" id="927655"/>
    <lineage>
        <taxon>Bacteria</taxon>
        <taxon>Bacillati</taxon>
        <taxon>Actinomycetota</taxon>
        <taxon>Actinomycetes</taxon>
        <taxon>Mycobacteriales</taxon>
        <taxon>Corynebacteriaceae</taxon>
        <taxon>Corynebacterium</taxon>
    </lineage>
</organism>
<keyword evidence="2" id="KW-0689">Ribosomal protein</keyword>
<accession>A0A8H9Y5G2</accession>
<keyword evidence="2" id="KW-0687">Ribonucleoprotein</keyword>
<dbReference type="Pfam" id="PF00583">
    <property type="entry name" value="Acetyltransf_1"/>
    <property type="match status" value="1"/>
</dbReference>
<dbReference type="Proteomes" id="UP000612712">
    <property type="component" value="Unassembled WGS sequence"/>
</dbReference>
<comment type="caution">
    <text evidence="2">The sequence shown here is derived from an EMBL/GenBank/DDBJ whole genome shotgun (WGS) entry which is preliminary data.</text>
</comment>
<gene>
    <name evidence="2" type="ORF">FHU32_000227</name>
</gene>
<name>A0A8H9Y5G2_9CORY</name>
<dbReference type="Gene3D" id="3.40.630.30">
    <property type="match status" value="1"/>
</dbReference>
<dbReference type="SUPFAM" id="SSF55729">
    <property type="entry name" value="Acyl-CoA N-acyltransferases (Nat)"/>
    <property type="match status" value="1"/>
</dbReference>
<feature type="domain" description="N-acetyltransferase" evidence="1">
    <location>
        <begin position="65"/>
        <end position="208"/>
    </location>
</feature>
<protein>
    <submittedName>
        <fullName evidence="2">Ribosomal protein S18 acetylase RimI-like enzyme</fullName>
    </submittedName>
</protein>
<evidence type="ECO:0000313" key="3">
    <source>
        <dbReference type="Proteomes" id="UP000612712"/>
    </source>
</evidence>
<dbReference type="GO" id="GO:0005840">
    <property type="term" value="C:ribosome"/>
    <property type="evidence" value="ECO:0007669"/>
    <property type="project" value="UniProtKB-KW"/>
</dbReference>